<evidence type="ECO:0000256" key="1">
    <source>
        <dbReference type="ARBA" id="ARBA00004479"/>
    </source>
</evidence>
<dbReference type="GO" id="GO:0007166">
    <property type="term" value="P:cell surface receptor signaling pathway"/>
    <property type="evidence" value="ECO:0007669"/>
    <property type="project" value="InterPro"/>
</dbReference>
<dbReference type="InterPro" id="IPR000742">
    <property type="entry name" value="EGF"/>
</dbReference>
<dbReference type="PANTHER" id="PTHR27005">
    <property type="entry name" value="WALL-ASSOCIATED RECEPTOR KINASE-LIKE 21"/>
    <property type="match status" value="1"/>
</dbReference>
<dbReference type="Proteomes" id="UP001341281">
    <property type="component" value="Chromosome 09"/>
</dbReference>
<comment type="subcellular location">
    <subcellularLocation>
        <location evidence="1">Membrane</location>
        <topology evidence="1">Single-pass type I membrane protein</topology>
    </subcellularLocation>
</comment>
<dbReference type="InterPro" id="IPR011009">
    <property type="entry name" value="Kinase-like_dom_sf"/>
</dbReference>
<dbReference type="PROSITE" id="PS01187">
    <property type="entry name" value="EGF_CA"/>
    <property type="match status" value="1"/>
</dbReference>
<dbReference type="CDD" id="cd00054">
    <property type="entry name" value="EGF_CA"/>
    <property type="match status" value="1"/>
</dbReference>
<keyword evidence="2" id="KW-0723">Serine/threonine-protein kinase</keyword>
<dbReference type="PANTHER" id="PTHR27005:SF37">
    <property type="entry name" value="OS04G0367600 PROTEIN"/>
    <property type="match status" value="1"/>
</dbReference>
<dbReference type="Gene3D" id="3.30.200.20">
    <property type="entry name" value="Phosphorylase Kinase, domain 1"/>
    <property type="match status" value="1"/>
</dbReference>
<evidence type="ECO:0000256" key="10">
    <source>
        <dbReference type="ARBA" id="ARBA00023180"/>
    </source>
</evidence>
<dbReference type="InterPro" id="IPR008271">
    <property type="entry name" value="Ser/Thr_kinase_AS"/>
</dbReference>
<protein>
    <recommendedName>
        <fullName evidence="15">Protein kinase domain-containing protein</fullName>
    </recommendedName>
</protein>
<evidence type="ECO:0000256" key="2">
    <source>
        <dbReference type="ARBA" id="ARBA00022527"/>
    </source>
</evidence>
<keyword evidence="7" id="KW-0418">Kinase</keyword>
<keyword evidence="6 11" id="KW-0547">Nucleotide-binding</keyword>
<dbReference type="InterPro" id="IPR025287">
    <property type="entry name" value="WAK_GUB"/>
</dbReference>
<dbReference type="Gene3D" id="2.10.25.10">
    <property type="entry name" value="Laminin"/>
    <property type="match status" value="1"/>
</dbReference>
<keyword evidence="8 11" id="KW-0067">ATP-binding</keyword>
<name>A0AAQ3URN6_PASNO</name>
<evidence type="ECO:0000256" key="4">
    <source>
        <dbReference type="ARBA" id="ARBA00022679"/>
    </source>
</evidence>
<dbReference type="InterPro" id="IPR045274">
    <property type="entry name" value="WAK-like"/>
</dbReference>
<organism evidence="16 17">
    <name type="scientific">Paspalum notatum var. saurae</name>
    <dbReference type="NCBI Taxonomy" id="547442"/>
    <lineage>
        <taxon>Eukaryota</taxon>
        <taxon>Viridiplantae</taxon>
        <taxon>Streptophyta</taxon>
        <taxon>Embryophyta</taxon>
        <taxon>Tracheophyta</taxon>
        <taxon>Spermatophyta</taxon>
        <taxon>Magnoliopsida</taxon>
        <taxon>Liliopsida</taxon>
        <taxon>Poales</taxon>
        <taxon>Poaceae</taxon>
        <taxon>PACMAD clade</taxon>
        <taxon>Panicoideae</taxon>
        <taxon>Andropogonodae</taxon>
        <taxon>Paspaleae</taxon>
        <taxon>Paspalinae</taxon>
        <taxon>Paspalum</taxon>
    </lineage>
</organism>
<keyword evidence="4" id="KW-0808">Transferase</keyword>
<dbReference type="PROSITE" id="PS00108">
    <property type="entry name" value="PROTEIN_KINASE_ST"/>
    <property type="match status" value="1"/>
</dbReference>
<dbReference type="FunFam" id="1.10.510.10:FF:000473">
    <property type="entry name" value="Putative wall-associated kinase"/>
    <property type="match status" value="1"/>
</dbReference>
<dbReference type="Pfam" id="PF13947">
    <property type="entry name" value="GUB_WAK_bind"/>
    <property type="match status" value="1"/>
</dbReference>
<evidence type="ECO:0000256" key="13">
    <source>
        <dbReference type="SAM" id="Phobius"/>
    </source>
</evidence>
<dbReference type="GO" id="GO:0005509">
    <property type="term" value="F:calcium ion binding"/>
    <property type="evidence" value="ECO:0007669"/>
    <property type="project" value="InterPro"/>
</dbReference>
<evidence type="ECO:0000256" key="11">
    <source>
        <dbReference type="PROSITE-ProRule" id="PRU10141"/>
    </source>
</evidence>
<evidence type="ECO:0000313" key="16">
    <source>
        <dbReference type="EMBL" id="WVZ94224.1"/>
    </source>
</evidence>
<reference evidence="16 17" key="1">
    <citation type="submission" date="2024-02" db="EMBL/GenBank/DDBJ databases">
        <title>High-quality chromosome-scale genome assembly of Pensacola bahiagrass (Paspalum notatum Flugge var. saurae).</title>
        <authorList>
            <person name="Vega J.M."/>
            <person name="Podio M."/>
            <person name="Orjuela J."/>
            <person name="Siena L.A."/>
            <person name="Pessino S.C."/>
            <person name="Combes M.C."/>
            <person name="Mariac C."/>
            <person name="Albertini E."/>
            <person name="Pupilli F."/>
            <person name="Ortiz J.P.A."/>
            <person name="Leblanc O."/>
        </authorList>
    </citation>
    <scope>NUCLEOTIDE SEQUENCE [LARGE SCALE GENOMIC DNA]</scope>
    <source>
        <strain evidence="16">R1</strain>
        <tissue evidence="16">Leaf</tissue>
    </source>
</reference>
<evidence type="ECO:0000256" key="6">
    <source>
        <dbReference type="ARBA" id="ARBA00022741"/>
    </source>
</evidence>
<gene>
    <name evidence="16" type="ORF">U9M48_040144</name>
</gene>
<dbReference type="Gene3D" id="1.10.510.10">
    <property type="entry name" value="Transferase(Phosphotransferase) domain 1"/>
    <property type="match status" value="1"/>
</dbReference>
<keyword evidence="13" id="KW-0472">Membrane</keyword>
<dbReference type="SMART" id="SM00179">
    <property type="entry name" value="EGF_CA"/>
    <property type="match status" value="1"/>
</dbReference>
<keyword evidence="3" id="KW-0245">EGF-like domain</keyword>
<evidence type="ECO:0000256" key="3">
    <source>
        <dbReference type="ARBA" id="ARBA00022536"/>
    </source>
</evidence>
<dbReference type="GO" id="GO:0005524">
    <property type="term" value="F:ATP binding"/>
    <property type="evidence" value="ECO:0007669"/>
    <property type="project" value="UniProtKB-UniRule"/>
</dbReference>
<dbReference type="GO" id="GO:0004674">
    <property type="term" value="F:protein serine/threonine kinase activity"/>
    <property type="evidence" value="ECO:0007669"/>
    <property type="project" value="UniProtKB-KW"/>
</dbReference>
<dbReference type="GO" id="GO:0030247">
    <property type="term" value="F:polysaccharide binding"/>
    <property type="evidence" value="ECO:0007669"/>
    <property type="project" value="InterPro"/>
</dbReference>
<evidence type="ECO:0000256" key="12">
    <source>
        <dbReference type="SAM" id="MobiDB-lite"/>
    </source>
</evidence>
<dbReference type="PROSITE" id="PS00107">
    <property type="entry name" value="PROTEIN_KINASE_ATP"/>
    <property type="match status" value="1"/>
</dbReference>
<dbReference type="EMBL" id="CP144753">
    <property type="protein sequence ID" value="WVZ94224.1"/>
    <property type="molecule type" value="Genomic_DNA"/>
</dbReference>
<dbReference type="InterPro" id="IPR001245">
    <property type="entry name" value="Ser-Thr/Tyr_kinase_cat_dom"/>
</dbReference>
<evidence type="ECO:0000256" key="5">
    <source>
        <dbReference type="ARBA" id="ARBA00022729"/>
    </source>
</evidence>
<evidence type="ECO:0000256" key="7">
    <source>
        <dbReference type="ARBA" id="ARBA00022777"/>
    </source>
</evidence>
<feature type="non-terminal residue" evidence="16">
    <location>
        <position position="1"/>
    </location>
</feature>
<dbReference type="GO" id="GO:0005886">
    <property type="term" value="C:plasma membrane"/>
    <property type="evidence" value="ECO:0007669"/>
    <property type="project" value="TreeGrafter"/>
</dbReference>
<evidence type="ECO:0000256" key="8">
    <source>
        <dbReference type="ARBA" id="ARBA00022840"/>
    </source>
</evidence>
<dbReference type="InterPro" id="IPR001881">
    <property type="entry name" value="EGF-like_Ca-bd_dom"/>
</dbReference>
<dbReference type="InterPro" id="IPR017441">
    <property type="entry name" value="Protein_kinase_ATP_BS"/>
</dbReference>
<evidence type="ECO:0000256" key="9">
    <source>
        <dbReference type="ARBA" id="ARBA00023157"/>
    </source>
</evidence>
<feature type="binding site" evidence="11">
    <location>
        <position position="472"/>
    </location>
    <ligand>
        <name>ATP</name>
        <dbReference type="ChEBI" id="CHEBI:30616"/>
    </ligand>
</feature>
<dbReference type="AlphaFoldDB" id="A0AAQ3URN6"/>
<evidence type="ECO:0000259" key="15">
    <source>
        <dbReference type="PROSITE" id="PS50011"/>
    </source>
</evidence>
<dbReference type="SUPFAM" id="SSF56112">
    <property type="entry name" value="Protein kinase-like (PK-like)"/>
    <property type="match status" value="1"/>
</dbReference>
<keyword evidence="9" id="KW-1015">Disulfide bond</keyword>
<proteinExistence type="predicted"/>
<feature type="chain" id="PRO_5043002320" description="Protein kinase domain-containing protein" evidence="14">
    <location>
        <begin position="20"/>
        <end position="764"/>
    </location>
</feature>
<keyword evidence="10" id="KW-0325">Glycoprotein</keyword>
<dbReference type="Pfam" id="PF07714">
    <property type="entry name" value="PK_Tyr_Ser-Thr"/>
    <property type="match status" value="1"/>
</dbReference>
<dbReference type="InterPro" id="IPR009030">
    <property type="entry name" value="Growth_fac_rcpt_cys_sf"/>
</dbReference>
<accession>A0AAQ3URN6</accession>
<keyword evidence="13" id="KW-0812">Transmembrane</keyword>
<dbReference type="SUPFAM" id="SSF57184">
    <property type="entry name" value="Growth factor receptor domain"/>
    <property type="match status" value="1"/>
</dbReference>
<dbReference type="SMART" id="SM00220">
    <property type="entry name" value="S_TKc"/>
    <property type="match status" value="1"/>
</dbReference>
<feature type="signal peptide" evidence="14">
    <location>
        <begin position="1"/>
        <end position="19"/>
    </location>
</feature>
<keyword evidence="17" id="KW-1185">Reference proteome</keyword>
<dbReference type="PROSITE" id="PS50011">
    <property type="entry name" value="PROTEIN_KINASE_DOM"/>
    <property type="match status" value="1"/>
</dbReference>
<evidence type="ECO:0000256" key="14">
    <source>
        <dbReference type="SAM" id="SignalP"/>
    </source>
</evidence>
<evidence type="ECO:0000313" key="17">
    <source>
        <dbReference type="Proteomes" id="UP001341281"/>
    </source>
</evidence>
<sequence>MPLPAAVLLLCASCASLPAAPMPWIPASASAAVVGPPPPRGSRGSECQRLCGGVEMPYPFGIGAPDEDNCSMSSGFRHNCNDTGNGLPTLFYGTLKVLDINLPQGQMRVLNHISYSCYNIHNATAMMEEDSWWFELSEPFSFSGSSNKFTAIGCRTQAYISGDNNDGDDADSYMTGCMATCGRDKLKHLTNGSCTGMGCCQTTIRPDLRDYHVSFDHRINTSEFSGTYPCSYAVLVESSSFNFSTTYLTPKEFNSSNNGELPVVLDWVIENVTCGVARTKPGYACLSSNSDCVDAASGLGYLCNCTKGYEGNPYLKDPHGCKDIDECKDKRTYTCYGTCENKPGTYDCFCPVGRHGNAWIEECKRKLLPLPHGSILPIAGVLAAMVAFLAIKVLFHKRSIKRHAHFQHNGGQLLQHMLKVEGNDNFTVYSRGDILIATRNFHKTKIIGEGAHGMVYKATLRVGGRATAVAVKRCKGIDECRKKEFVQELVIVCHLSHPNIIKLVGCCLEFEAPMLVYEFAQYSNLNHLLHGRPRRGVLLATRLRIAAESAEALAHLHMHPVHPVLHGDVKPENILLADGWIAKVSDFGCSTIKDNVQVVPKGTLAYLDPEFLHDFQVTDKSDVYSFGVILVELLTRKKPRSSSKAEKNLAWMFQESMRQGSLHELLDKDIVLEESSMVVIQQIAELGSRCLALPSTARPAMEQVAQELRQLSDQVMENSHLLPQVEADLGLGPTEMEMTTGYPTAQTLSEVPGGTYGTENNDNR</sequence>
<keyword evidence="13" id="KW-1133">Transmembrane helix</keyword>
<dbReference type="SMART" id="SM00181">
    <property type="entry name" value="EGF"/>
    <property type="match status" value="2"/>
</dbReference>
<dbReference type="InterPro" id="IPR018097">
    <property type="entry name" value="EGF_Ca-bd_CS"/>
</dbReference>
<feature type="transmembrane region" description="Helical" evidence="13">
    <location>
        <begin position="375"/>
        <end position="395"/>
    </location>
</feature>
<feature type="region of interest" description="Disordered" evidence="12">
    <location>
        <begin position="744"/>
        <end position="764"/>
    </location>
</feature>
<feature type="domain" description="Protein kinase" evidence="15">
    <location>
        <begin position="441"/>
        <end position="716"/>
    </location>
</feature>
<keyword evidence="5 14" id="KW-0732">Signal</keyword>
<dbReference type="InterPro" id="IPR000719">
    <property type="entry name" value="Prot_kinase_dom"/>
</dbReference>